<gene>
    <name evidence="1" type="ORF">DSO57_1033091</name>
</gene>
<sequence length="99" mass="11440">MFSQLSLSSPPKIIFYISPEEDKRCQIIKSTPAKNSVNRGGKSKGNQRKDPFRIYNLKKELHSCPPKAFKPHPTTYFIPTPDFSIPHFRDIEKYSLSKN</sequence>
<protein>
    <submittedName>
        <fullName evidence="1">Uncharacterized protein</fullName>
    </submittedName>
</protein>
<evidence type="ECO:0000313" key="2">
    <source>
        <dbReference type="Proteomes" id="UP001165960"/>
    </source>
</evidence>
<dbReference type="EMBL" id="QTSX02005936">
    <property type="protein sequence ID" value="KAJ9056434.1"/>
    <property type="molecule type" value="Genomic_DNA"/>
</dbReference>
<comment type="caution">
    <text evidence="1">The sequence shown here is derived from an EMBL/GenBank/DDBJ whole genome shotgun (WGS) entry which is preliminary data.</text>
</comment>
<accession>A0ACC2S296</accession>
<reference evidence="1" key="1">
    <citation type="submission" date="2022-04" db="EMBL/GenBank/DDBJ databases">
        <title>Genome of the entomopathogenic fungus Entomophthora muscae.</title>
        <authorList>
            <person name="Elya C."/>
            <person name="Lovett B.R."/>
            <person name="Lee E."/>
            <person name="Macias A.M."/>
            <person name="Hajek A.E."/>
            <person name="De Bivort B.L."/>
            <person name="Kasson M.T."/>
            <person name="De Fine Licht H.H."/>
            <person name="Stajich J.E."/>
        </authorList>
    </citation>
    <scope>NUCLEOTIDE SEQUENCE</scope>
    <source>
        <strain evidence="1">Berkeley</strain>
    </source>
</reference>
<dbReference type="Proteomes" id="UP001165960">
    <property type="component" value="Unassembled WGS sequence"/>
</dbReference>
<proteinExistence type="predicted"/>
<evidence type="ECO:0000313" key="1">
    <source>
        <dbReference type="EMBL" id="KAJ9056434.1"/>
    </source>
</evidence>
<keyword evidence="2" id="KW-1185">Reference proteome</keyword>
<name>A0ACC2S296_9FUNG</name>
<organism evidence="1 2">
    <name type="scientific">Entomophthora muscae</name>
    <dbReference type="NCBI Taxonomy" id="34485"/>
    <lineage>
        <taxon>Eukaryota</taxon>
        <taxon>Fungi</taxon>
        <taxon>Fungi incertae sedis</taxon>
        <taxon>Zoopagomycota</taxon>
        <taxon>Entomophthoromycotina</taxon>
        <taxon>Entomophthoromycetes</taxon>
        <taxon>Entomophthorales</taxon>
        <taxon>Entomophthoraceae</taxon>
        <taxon>Entomophthora</taxon>
    </lineage>
</organism>